<feature type="signal peptide" evidence="2">
    <location>
        <begin position="1"/>
        <end position="23"/>
    </location>
</feature>
<organism evidence="3 4">
    <name type="scientific">Nasonia vitripennis</name>
    <name type="common">Parasitic wasp</name>
    <dbReference type="NCBI Taxonomy" id="7425"/>
    <lineage>
        <taxon>Eukaryota</taxon>
        <taxon>Metazoa</taxon>
        <taxon>Ecdysozoa</taxon>
        <taxon>Arthropoda</taxon>
        <taxon>Hexapoda</taxon>
        <taxon>Insecta</taxon>
        <taxon>Pterygota</taxon>
        <taxon>Neoptera</taxon>
        <taxon>Endopterygota</taxon>
        <taxon>Hymenoptera</taxon>
        <taxon>Apocrita</taxon>
        <taxon>Proctotrupomorpha</taxon>
        <taxon>Chalcidoidea</taxon>
        <taxon>Pteromalidae</taxon>
        <taxon>Pteromalinae</taxon>
        <taxon>Nasonia</taxon>
    </lineage>
</organism>
<evidence type="ECO:0000256" key="2">
    <source>
        <dbReference type="SAM" id="SignalP"/>
    </source>
</evidence>
<name>A0A7M7G8M4_NASVI</name>
<evidence type="ECO:0000313" key="4">
    <source>
        <dbReference type="Proteomes" id="UP000002358"/>
    </source>
</evidence>
<keyword evidence="2" id="KW-0732">Signal</keyword>
<feature type="compositionally biased region" description="Low complexity" evidence="1">
    <location>
        <begin position="70"/>
        <end position="81"/>
    </location>
</feature>
<feature type="chain" id="PRO_5029602722" evidence="2">
    <location>
        <begin position="24"/>
        <end position="118"/>
    </location>
</feature>
<feature type="region of interest" description="Disordered" evidence="1">
    <location>
        <begin position="58"/>
        <end position="92"/>
    </location>
</feature>
<accession>A0A7M7G8M4</accession>
<proteinExistence type="predicted"/>
<dbReference type="KEGG" id="nvi:100122681"/>
<keyword evidence="4" id="KW-1185">Reference proteome</keyword>
<gene>
    <name evidence="3" type="primary">100122681</name>
</gene>
<dbReference type="Proteomes" id="UP000002358">
    <property type="component" value="Chromosome 3"/>
</dbReference>
<reference evidence="3" key="1">
    <citation type="submission" date="2021-01" db="UniProtKB">
        <authorList>
            <consortium name="EnsemblMetazoa"/>
        </authorList>
    </citation>
    <scope>IDENTIFICATION</scope>
</reference>
<dbReference type="InParanoid" id="A0A7M7G8M4"/>
<protein>
    <submittedName>
        <fullName evidence="3">Uncharacterized protein</fullName>
    </submittedName>
</protein>
<sequence>MRPSLALLLVALVACLLVPKAEAGIFLEKVGQTAKDVGEKVHEGAKRIETGIKNIFGPGGSEEDVKSSTAVPAVQPVPGAADETLGTTTPTNRNIIRGAKRCLPTEVLSSDGGCRPLE</sequence>
<dbReference type="EnsemblMetazoa" id="XM_001607288">
    <property type="protein sequence ID" value="XP_001607338"/>
    <property type="gene ID" value="LOC100122681"/>
</dbReference>
<dbReference type="AlphaFoldDB" id="A0A7M7G8M4"/>
<evidence type="ECO:0000313" key="3">
    <source>
        <dbReference type="EnsemblMetazoa" id="XP_001607338"/>
    </source>
</evidence>
<dbReference type="PROSITE" id="PS51257">
    <property type="entry name" value="PROKAR_LIPOPROTEIN"/>
    <property type="match status" value="1"/>
</dbReference>
<evidence type="ECO:0000256" key="1">
    <source>
        <dbReference type="SAM" id="MobiDB-lite"/>
    </source>
</evidence>